<proteinExistence type="inferred from homology"/>
<dbReference type="PANTHER" id="PTHR43179:SF12">
    <property type="entry name" value="GALACTOFURANOSYLTRANSFERASE GLFT2"/>
    <property type="match status" value="1"/>
</dbReference>
<keyword evidence="6" id="KW-1185">Reference proteome</keyword>
<dbReference type="SUPFAM" id="SSF53448">
    <property type="entry name" value="Nucleotide-diphospho-sugar transferases"/>
    <property type="match status" value="1"/>
</dbReference>
<dbReference type="Gene3D" id="3.90.550.10">
    <property type="entry name" value="Spore Coat Polysaccharide Biosynthesis Protein SpsA, Chain A"/>
    <property type="match status" value="1"/>
</dbReference>
<name>A0ABY3EN70_9BURK</name>
<comment type="caution">
    <text evidence="5">The sequence shown here is derived from an EMBL/GenBank/DDBJ whole genome shotgun (WGS) entry which is preliminary data.</text>
</comment>
<gene>
    <name evidence="5" type="ORF">FGG12_12525</name>
</gene>
<dbReference type="InterPro" id="IPR001173">
    <property type="entry name" value="Glyco_trans_2-like"/>
</dbReference>
<evidence type="ECO:0000256" key="3">
    <source>
        <dbReference type="ARBA" id="ARBA00022679"/>
    </source>
</evidence>
<keyword evidence="3" id="KW-0808">Transferase</keyword>
<reference evidence="5 6" key="1">
    <citation type="submission" date="2019-05" db="EMBL/GenBank/DDBJ databases">
        <title>Whole genome sequence analysis of Cupriavidus campinensis S14E4C strain.</title>
        <authorList>
            <person name="Abbaszade G."/>
            <person name="Szabo A."/>
            <person name="Toumi M."/>
            <person name="Toth E."/>
        </authorList>
    </citation>
    <scope>NUCLEOTIDE SEQUENCE [LARGE SCALE GENOMIC DNA]</scope>
    <source>
        <strain evidence="5 6">S14E4C</strain>
    </source>
</reference>
<organism evidence="5 6">
    <name type="scientific">Cupriavidus campinensis</name>
    <dbReference type="NCBI Taxonomy" id="151783"/>
    <lineage>
        <taxon>Bacteria</taxon>
        <taxon>Pseudomonadati</taxon>
        <taxon>Pseudomonadota</taxon>
        <taxon>Betaproteobacteria</taxon>
        <taxon>Burkholderiales</taxon>
        <taxon>Burkholderiaceae</taxon>
        <taxon>Cupriavidus</taxon>
    </lineage>
</organism>
<dbReference type="Pfam" id="PF00535">
    <property type="entry name" value="Glycos_transf_2"/>
    <property type="match status" value="1"/>
</dbReference>
<comment type="similarity">
    <text evidence="1">Belongs to the glycosyltransferase 2 family.</text>
</comment>
<evidence type="ECO:0000259" key="4">
    <source>
        <dbReference type="Pfam" id="PF00535"/>
    </source>
</evidence>
<evidence type="ECO:0000313" key="6">
    <source>
        <dbReference type="Proteomes" id="UP000318943"/>
    </source>
</evidence>
<dbReference type="InterPro" id="IPR029044">
    <property type="entry name" value="Nucleotide-diphossugar_trans"/>
</dbReference>
<evidence type="ECO:0000256" key="2">
    <source>
        <dbReference type="ARBA" id="ARBA00022676"/>
    </source>
</evidence>
<sequence>MPDSQRKVTIVVPTYKRAHLLAQTIPSYLQPEVAQLVLVDDCSPDDTSEAAKRLIARYPQITYLRNAVNGKQTTSKNRGKALANTEYVYFGDDDSIMSPGALGILLETAQATGSDIVGASALYLRDDEDSEAAVIARRHHARDVDDVVTLSRLRFDFAATANGPLEVPVCHASFLIRTEAAKALDFDTRYVGNCYREETDFLVRCRALGLKITYEPRALQINLPPSRATGGARGRGRLSYEGYALYNTARFLIKNRRALRKIDGRSNAAVMLCWYVCGRVGAVLKRLRDTIARRAAGQAW</sequence>
<evidence type="ECO:0000256" key="1">
    <source>
        <dbReference type="ARBA" id="ARBA00006739"/>
    </source>
</evidence>
<dbReference type="RefSeq" id="WP_144197997.1">
    <property type="nucleotide sequence ID" value="NZ_VCIZ01000006.1"/>
</dbReference>
<dbReference type="EMBL" id="VCIZ01000006">
    <property type="protein sequence ID" value="TSP12414.1"/>
    <property type="molecule type" value="Genomic_DNA"/>
</dbReference>
<evidence type="ECO:0000313" key="5">
    <source>
        <dbReference type="EMBL" id="TSP12414.1"/>
    </source>
</evidence>
<dbReference type="Proteomes" id="UP000318943">
    <property type="component" value="Unassembled WGS sequence"/>
</dbReference>
<accession>A0ABY3EN70</accession>
<dbReference type="PANTHER" id="PTHR43179">
    <property type="entry name" value="RHAMNOSYLTRANSFERASE WBBL"/>
    <property type="match status" value="1"/>
</dbReference>
<feature type="domain" description="Glycosyltransferase 2-like" evidence="4">
    <location>
        <begin position="9"/>
        <end position="164"/>
    </location>
</feature>
<keyword evidence="2" id="KW-0328">Glycosyltransferase</keyword>
<protein>
    <submittedName>
        <fullName evidence="5">Glycosyltransferase family 2 protein</fullName>
    </submittedName>
</protein>